<name>A0A382Q358_9ZZZZ</name>
<reference evidence="2" key="1">
    <citation type="submission" date="2018-05" db="EMBL/GenBank/DDBJ databases">
        <authorList>
            <person name="Lanie J.A."/>
            <person name="Ng W.-L."/>
            <person name="Kazmierczak K.M."/>
            <person name="Andrzejewski T.M."/>
            <person name="Davidsen T.M."/>
            <person name="Wayne K.J."/>
            <person name="Tettelin H."/>
            <person name="Glass J.I."/>
            <person name="Rusch D."/>
            <person name="Podicherti R."/>
            <person name="Tsui H.-C.T."/>
            <person name="Winkler M.E."/>
        </authorList>
    </citation>
    <scope>NUCLEOTIDE SEQUENCE</scope>
</reference>
<dbReference type="AlphaFoldDB" id="A0A382Q358"/>
<dbReference type="EMBL" id="UINC01111348">
    <property type="protein sequence ID" value="SVC79497.1"/>
    <property type="molecule type" value="Genomic_DNA"/>
</dbReference>
<feature type="non-terminal residue" evidence="2">
    <location>
        <position position="54"/>
    </location>
</feature>
<feature type="transmembrane region" description="Helical" evidence="1">
    <location>
        <begin position="6"/>
        <end position="24"/>
    </location>
</feature>
<keyword evidence="1" id="KW-0812">Transmembrane</keyword>
<organism evidence="2">
    <name type="scientific">marine metagenome</name>
    <dbReference type="NCBI Taxonomy" id="408172"/>
    <lineage>
        <taxon>unclassified sequences</taxon>
        <taxon>metagenomes</taxon>
        <taxon>ecological metagenomes</taxon>
    </lineage>
</organism>
<sequence>MSINEITYLLLGLGGGFFFSWLYLKYKFRNMPSVLELLDKSKTLAKEMHEAIDG</sequence>
<keyword evidence="1" id="KW-0472">Membrane</keyword>
<accession>A0A382Q358</accession>
<gene>
    <name evidence="2" type="ORF">METZ01_LOCUS332351</name>
</gene>
<protein>
    <submittedName>
        <fullName evidence="2">Uncharacterized protein</fullName>
    </submittedName>
</protein>
<evidence type="ECO:0000256" key="1">
    <source>
        <dbReference type="SAM" id="Phobius"/>
    </source>
</evidence>
<proteinExistence type="predicted"/>
<evidence type="ECO:0000313" key="2">
    <source>
        <dbReference type="EMBL" id="SVC79497.1"/>
    </source>
</evidence>
<keyword evidence="1" id="KW-1133">Transmembrane helix</keyword>